<proteinExistence type="predicted"/>
<organism evidence="2 3">
    <name type="scientific">Roseivirga misakiensis</name>
    <dbReference type="NCBI Taxonomy" id="1563681"/>
    <lineage>
        <taxon>Bacteria</taxon>
        <taxon>Pseudomonadati</taxon>
        <taxon>Bacteroidota</taxon>
        <taxon>Cytophagia</taxon>
        <taxon>Cytophagales</taxon>
        <taxon>Roseivirgaceae</taxon>
        <taxon>Roseivirga</taxon>
    </lineage>
</organism>
<protein>
    <submittedName>
        <fullName evidence="2">Uncharacterized protein</fullName>
    </submittedName>
</protein>
<dbReference type="AlphaFoldDB" id="A0A1E5SZ81"/>
<evidence type="ECO:0000256" key="1">
    <source>
        <dbReference type="SAM" id="SignalP"/>
    </source>
</evidence>
<feature type="signal peptide" evidence="1">
    <location>
        <begin position="1"/>
        <end position="22"/>
    </location>
</feature>
<reference evidence="2 3" key="1">
    <citation type="submission" date="2016-08" db="EMBL/GenBank/DDBJ databases">
        <title>Draft genome of Fabibacter sp. strain SK-8.</title>
        <authorList>
            <person name="Wong S.-K."/>
            <person name="Hamasaki K."/>
            <person name="Yoshizawa S."/>
        </authorList>
    </citation>
    <scope>NUCLEOTIDE SEQUENCE [LARGE SCALE GENOMIC DNA]</scope>
    <source>
        <strain evidence="2 3">SK-8</strain>
    </source>
</reference>
<dbReference type="Proteomes" id="UP000095552">
    <property type="component" value="Unassembled WGS sequence"/>
</dbReference>
<keyword evidence="1" id="KW-0732">Signal</keyword>
<accession>A0A1E5SZ81</accession>
<dbReference type="RefSeq" id="WP_069835927.1">
    <property type="nucleotide sequence ID" value="NZ_MDGQ01000005.1"/>
</dbReference>
<dbReference type="OrthoDB" id="982868at2"/>
<gene>
    <name evidence="2" type="ORF">BFP71_13165</name>
</gene>
<comment type="caution">
    <text evidence="2">The sequence shown here is derived from an EMBL/GenBank/DDBJ whole genome shotgun (WGS) entry which is preliminary data.</text>
</comment>
<name>A0A1E5SZ81_9BACT</name>
<evidence type="ECO:0000313" key="2">
    <source>
        <dbReference type="EMBL" id="OEK04422.1"/>
    </source>
</evidence>
<dbReference type="STRING" id="1563681.BFP71_13165"/>
<keyword evidence="3" id="KW-1185">Reference proteome</keyword>
<sequence length="139" mass="15346">MKRLTTTTKALLMAALFLAAVAFPTQQSISQTADIEVVKQDKYSPVGVWTYKVSTPDGDLEDEMTISKNDEGAFEVSIESDVYGTLELEDITFEKMVMEASVDLNGDSVAFEFEFDGDSMEGMVYAGEDELSITAERKK</sequence>
<evidence type="ECO:0000313" key="3">
    <source>
        <dbReference type="Proteomes" id="UP000095552"/>
    </source>
</evidence>
<dbReference type="EMBL" id="MDGQ01000005">
    <property type="protein sequence ID" value="OEK04422.1"/>
    <property type="molecule type" value="Genomic_DNA"/>
</dbReference>
<feature type="chain" id="PRO_5009185735" evidence="1">
    <location>
        <begin position="23"/>
        <end position="139"/>
    </location>
</feature>